<feature type="non-terminal residue" evidence="5">
    <location>
        <position position="298"/>
    </location>
</feature>
<dbReference type="Pfam" id="PF00072">
    <property type="entry name" value="Response_reg"/>
    <property type="match status" value="1"/>
</dbReference>
<evidence type="ECO:0000259" key="4">
    <source>
        <dbReference type="PROSITE" id="PS50110"/>
    </source>
</evidence>
<evidence type="ECO:0008006" key="7">
    <source>
        <dbReference type="Google" id="ProtNLM"/>
    </source>
</evidence>
<dbReference type="OrthoDB" id="117117at2157"/>
<dbReference type="InterPro" id="IPR003661">
    <property type="entry name" value="HisK_dim/P_dom"/>
</dbReference>
<accession>A0A2V2NFA2</accession>
<dbReference type="RefSeq" id="WP_109940498.1">
    <property type="nucleotide sequence ID" value="NZ_QGMZ01000014.1"/>
</dbReference>
<dbReference type="EMBL" id="QGMZ01000014">
    <property type="protein sequence ID" value="PWR75067.1"/>
    <property type="molecule type" value="Genomic_DNA"/>
</dbReference>
<gene>
    <name evidence="5" type="ORF">DLD82_07580</name>
</gene>
<evidence type="ECO:0000313" key="6">
    <source>
        <dbReference type="Proteomes" id="UP000245934"/>
    </source>
</evidence>
<dbReference type="Gene3D" id="1.10.287.130">
    <property type="match status" value="1"/>
</dbReference>
<dbReference type="SMART" id="SM00388">
    <property type="entry name" value="HisKA"/>
    <property type="match status" value="1"/>
</dbReference>
<dbReference type="SMART" id="SM00448">
    <property type="entry name" value="REC"/>
    <property type="match status" value="1"/>
</dbReference>
<dbReference type="Gene3D" id="3.30.565.10">
    <property type="entry name" value="Histidine kinase-like ATPase, C-terminal domain"/>
    <property type="match status" value="1"/>
</dbReference>
<protein>
    <recommendedName>
        <fullName evidence="7">Hybrid sensor histidine kinase/response regulator</fullName>
    </recommendedName>
</protein>
<name>A0A2V2NFA2_9EURY</name>
<dbReference type="AlphaFoldDB" id="A0A2V2NFA2"/>
<dbReference type="SUPFAM" id="SSF55874">
    <property type="entry name" value="ATPase domain of HSP90 chaperone/DNA topoisomerase II/histidine kinase"/>
    <property type="match status" value="1"/>
</dbReference>
<comment type="caution">
    <text evidence="5">The sequence shown here is derived from an EMBL/GenBank/DDBJ whole genome shotgun (WGS) entry which is preliminary data.</text>
</comment>
<evidence type="ECO:0000256" key="1">
    <source>
        <dbReference type="ARBA" id="ARBA00022553"/>
    </source>
</evidence>
<feature type="domain" description="Histidine kinase" evidence="3">
    <location>
        <begin position="157"/>
        <end position="278"/>
    </location>
</feature>
<dbReference type="PROSITE" id="PS50109">
    <property type="entry name" value="HIS_KIN"/>
    <property type="match status" value="1"/>
</dbReference>
<evidence type="ECO:0000313" key="5">
    <source>
        <dbReference type="EMBL" id="PWR75067.1"/>
    </source>
</evidence>
<dbReference type="InterPro" id="IPR011006">
    <property type="entry name" value="CheY-like_superfamily"/>
</dbReference>
<keyword evidence="1 2" id="KW-0597">Phosphoprotein</keyword>
<dbReference type="PANTHER" id="PTHR43547:SF2">
    <property type="entry name" value="HYBRID SIGNAL TRANSDUCTION HISTIDINE KINASE C"/>
    <property type="match status" value="1"/>
</dbReference>
<dbReference type="PROSITE" id="PS50110">
    <property type="entry name" value="RESPONSE_REGULATORY"/>
    <property type="match status" value="1"/>
</dbReference>
<dbReference type="InterPro" id="IPR005467">
    <property type="entry name" value="His_kinase_dom"/>
</dbReference>
<dbReference type="Proteomes" id="UP000245934">
    <property type="component" value="Unassembled WGS sequence"/>
</dbReference>
<dbReference type="PANTHER" id="PTHR43547">
    <property type="entry name" value="TWO-COMPONENT HISTIDINE KINASE"/>
    <property type="match status" value="1"/>
</dbReference>
<sequence>MSNNKNSNYEGTVLVIEDSHDSINLIRSILEEARFRVLIATSGESAFDRLIINNPDIILLDILLPGMDGYETCKLLKSDERWKRIPVIFLSALTDPYDKKIGFEAGAVDFLNKPYSPEELLARVKTHLASYRLHNQTLVYAKELEERIQDLDAFTYTVSHDLRNPIRAMDGYAHLLSMDLLSGNTERNTYFLDKIYENIIMMDNLIEDLLKFSRMSRKPLEFSHIDMNSLVHSVVREMREVFPGREVDITIDDIPSTVGDSHLIRQVYINLLSNAMKFLFRTPLSKCVQICTSAGEFL</sequence>
<keyword evidence="6" id="KW-1185">Reference proteome</keyword>
<reference evidence="5 6" key="1">
    <citation type="submission" date="2018-05" db="EMBL/GenBank/DDBJ databases">
        <title>Draft genome of Methanospirillum stamsii Pt1.</title>
        <authorList>
            <person name="Dueholm M.S."/>
            <person name="Nielsen P.H."/>
            <person name="Bakmann L.F."/>
            <person name="Otzen D.E."/>
        </authorList>
    </citation>
    <scope>NUCLEOTIDE SEQUENCE [LARGE SCALE GENOMIC DNA]</scope>
    <source>
        <strain evidence="5 6">Pt1</strain>
    </source>
</reference>
<evidence type="ECO:0000259" key="3">
    <source>
        <dbReference type="PROSITE" id="PS50109"/>
    </source>
</evidence>
<proteinExistence type="predicted"/>
<dbReference type="InterPro" id="IPR036890">
    <property type="entry name" value="HATPase_C_sf"/>
</dbReference>
<dbReference type="Pfam" id="PF00512">
    <property type="entry name" value="HisKA"/>
    <property type="match status" value="1"/>
</dbReference>
<organism evidence="5 6">
    <name type="scientific">Methanospirillum stamsii</name>
    <dbReference type="NCBI Taxonomy" id="1277351"/>
    <lineage>
        <taxon>Archaea</taxon>
        <taxon>Methanobacteriati</taxon>
        <taxon>Methanobacteriota</taxon>
        <taxon>Stenosarchaea group</taxon>
        <taxon>Methanomicrobia</taxon>
        <taxon>Methanomicrobiales</taxon>
        <taxon>Methanospirillaceae</taxon>
        <taxon>Methanospirillum</taxon>
    </lineage>
</organism>
<feature type="modified residue" description="4-aspartylphosphate" evidence="2">
    <location>
        <position position="61"/>
    </location>
</feature>
<dbReference type="GO" id="GO:0000155">
    <property type="term" value="F:phosphorelay sensor kinase activity"/>
    <property type="evidence" value="ECO:0007669"/>
    <property type="project" value="InterPro"/>
</dbReference>
<evidence type="ECO:0000256" key="2">
    <source>
        <dbReference type="PROSITE-ProRule" id="PRU00169"/>
    </source>
</evidence>
<dbReference type="SUPFAM" id="SSF52172">
    <property type="entry name" value="CheY-like"/>
    <property type="match status" value="1"/>
</dbReference>
<dbReference type="SUPFAM" id="SSF47384">
    <property type="entry name" value="Homodimeric domain of signal transducing histidine kinase"/>
    <property type="match status" value="1"/>
</dbReference>
<dbReference type="InterPro" id="IPR036097">
    <property type="entry name" value="HisK_dim/P_sf"/>
</dbReference>
<dbReference type="InterPro" id="IPR001789">
    <property type="entry name" value="Sig_transdc_resp-reg_receiver"/>
</dbReference>
<dbReference type="CDD" id="cd00082">
    <property type="entry name" value="HisKA"/>
    <property type="match status" value="1"/>
</dbReference>
<feature type="domain" description="Response regulatory" evidence="4">
    <location>
        <begin position="12"/>
        <end position="128"/>
    </location>
</feature>
<dbReference type="Gene3D" id="3.40.50.2300">
    <property type="match status" value="1"/>
</dbReference>